<dbReference type="InParanoid" id="Q8TP77"/>
<keyword evidence="2" id="KW-1185">Reference proteome</keyword>
<name>Q8TP77_METAC</name>
<dbReference type="HOGENOM" id="CLU_160746_1_0_2"/>
<dbReference type="Proteomes" id="UP000002487">
    <property type="component" value="Chromosome"/>
</dbReference>
<dbReference type="PhylomeDB" id="Q8TP77"/>
<evidence type="ECO:0000313" key="2">
    <source>
        <dbReference type="Proteomes" id="UP000002487"/>
    </source>
</evidence>
<organism evidence="1 2">
    <name type="scientific">Methanosarcina acetivorans (strain ATCC 35395 / DSM 2834 / JCM 12185 / C2A)</name>
    <dbReference type="NCBI Taxonomy" id="188937"/>
    <lineage>
        <taxon>Archaea</taxon>
        <taxon>Methanobacteriati</taxon>
        <taxon>Methanobacteriota</taxon>
        <taxon>Stenosarchaea group</taxon>
        <taxon>Methanomicrobia</taxon>
        <taxon>Methanosarcinales</taxon>
        <taxon>Methanosarcinaceae</taxon>
        <taxon>Methanosarcina</taxon>
    </lineage>
</organism>
<gene>
    <name evidence="1" type="ordered locus">MA_2040</name>
</gene>
<protein>
    <recommendedName>
        <fullName evidence="3">Rubredoxin-like domain-containing protein</fullName>
    </recommendedName>
</protein>
<dbReference type="KEGG" id="mac:MA_2040"/>
<proteinExistence type="predicted"/>
<evidence type="ECO:0008006" key="3">
    <source>
        <dbReference type="Google" id="ProtNLM"/>
    </source>
</evidence>
<dbReference type="STRING" id="188937.MA_2040"/>
<dbReference type="GeneID" id="1473929"/>
<dbReference type="EnsemblBacteria" id="AAM05442">
    <property type="protein sequence ID" value="AAM05442"/>
    <property type="gene ID" value="MA_2040"/>
</dbReference>
<dbReference type="RefSeq" id="WP_011022032.1">
    <property type="nucleotide sequence ID" value="NC_003552.1"/>
</dbReference>
<sequence>MSNICLVCGFNNLYDPPYDKNGHGSEEICPCCGFQYNYDDSGYRYGYDPIVKILINIWRLNWIRSGYLWFSPEEKPKEWDPKKQLQVLRFS</sequence>
<accession>Q8TP77</accession>
<dbReference type="AlphaFoldDB" id="Q8TP77"/>
<reference evidence="1 2" key="1">
    <citation type="journal article" date="2002" name="Genome Res.">
        <title>The genome of Methanosarcina acetivorans reveals extensive metabolic and physiological diversity.</title>
        <authorList>
            <person name="Galagan J.E."/>
            <person name="Nusbaum C."/>
            <person name="Roy A."/>
            <person name="Endrizzi M.G."/>
            <person name="Macdonald P."/>
            <person name="FitzHugh W."/>
            <person name="Calvo S."/>
            <person name="Engels R."/>
            <person name="Smirnov S."/>
            <person name="Atnoor D."/>
            <person name="Brown A."/>
            <person name="Allen N."/>
            <person name="Naylor J."/>
            <person name="Stange-Thomann N."/>
            <person name="DeArellano K."/>
            <person name="Johnson R."/>
            <person name="Linton L."/>
            <person name="McEwan P."/>
            <person name="McKernan K."/>
            <person name="Talamas J."/>
            <person name="Tirrell A."/>
            <person name="Ye W."/>
            <person name="Zimmer A."/>
            <person name="Barber R.D."/>
            <person name="Cann I."/>
            <person name="Graham D.E."/>
            <person name="Grahame D.A."/>
            <person name="Guss A."/>
            <person name="Hedderich R."/>
            <person name="Ingram-Smith C."/>
            <person name="Kuettner C.H."/>
            <person name="Krzycki J.A."/>
            <person name="Leigh J.A."/>
            <person name="Li W."/>
            <person name="Liu J."/>
            <person name="Mukhopadhyay B."/>
            <person name="Reeve J.N."/>
            <person name="Smith K."/>
            <person name="Springer T.A."/>
            <person name="Umayam L.A."/>
            <person name="White O."/>
            <person name="White R.H."/>
            <person name="de Macario E.C."/>
            <person name="Ferry J.G."/>
            <person name="Jarrell K.F."/>
            <person name="Jing H."/>
            <person name="Macario A.J.L."/>
            <person name="Paulsen I."/>
            <person name="Pritchett M."/>
            <person name="Sowers K.R."/>
            <person name="Swanson R.V."/>
            <person name="Zinder S.H."/>
            <person name="Lander E."/>
            <person name="Metcalf W.W."/>
            <person name="Birren B."/>
        </authorList>
    </citation>
    <scope>NUCLEOTIDE SEQUENCE [LARGE SCALE GENOMIC DNA]</scope>
    <source>
        <strain evidence="2">ATCC 35395 / DSM 2834 / JCM 12185 / C2A</strain>
    </source>
</reference>
<evidence type="ECO:0000313" key="1">
    <source>
        <dbReference type="EMBL" id="AAM05442.1"/>
    </source>
</evidence>
<dbReference type="EMBL" id="AE010299">
    <property type="protein sequence ID" value="AAM05442.1"/>
    <property type="molecule type" value="Genomic_DNA"/>
</dbReference>